<dbReference type="InterPro" id="IPR011657">
    <property type="entry name" value="CNT_C_dom"/>
</dbReference>
<evidence type="ECO:0000313" key="12">
    <source>
        <dbReference type="Proteomes" id="UP000095347"/>
    </source>
</evidence>
<sequence length="416" mass="43533">MDGLQSLLGVFALTALAWAISEDRRTRAWQVAATGLAVQLVLALLLLKLPGSHTLFLWINDGVLALQEATKAGTTFVFGYLGGGNLPFAESYPGAAFVLGFQALPLILVTSALSALLFHWRVLPLVVQALASVLRRTMGVGGAVAVSAAANVFVGMIEAPLFVRPYLSRLSRAEMFMVMTCGMATIAGTVMVLYATFLSTVIPGAMGHILTASLISAPAAIMVAKLMVPETQNVTEGELSAPIQTHSSMDAITQGTLSGVGLLLNVVAMLIVLVALVSLLNAVLGLLPDVAGQPLALQRMLGWLMAPVVWLMGVPWAEAPTAGALMGTKTVLNELLAYLQMKDLPADALSERSKLIMTYAMCGFANFGSLGIMLGGLTTMAPERRSEIVGLGLKSLVSGTIATCLTGAFIGILTSF</sequence>
<feature type="domain" description="Concentrative nucleoside transporter C-terminal" evidence="9">
    <location>
        <begin position="208"/>
        <end position="411"/>
    </location>
</feature>
<feature type="transmembrane region" description="Helical" evidence="7">
    <location>
        <begin position="175"/>
        <end position="197"/>
    </location>
</feature>
<keyword evidence="12" id="KW-1185">Reference proteome</keyword>
<feature type="transmembrane region" description="Helical" evidence="7">
    <location>
        <begin position="300"/>
        <end position="317"/>
    </location>
</feature>
<dbReference type="GO" id="GO:0005337">
    <property type="term" value="F:nucleoside transmembrane transporter activity"/>
    <property type="evidence" value="ECO:0007669"/>
    <property type="project" value="InterPro"/>
</dbReference>
<evidence type="ECO:0000259" key="8">
    <source>
        <dbReference type="Pfam" id="PF01773"/>
    </source>
</evidence>
<comment type="caution">
    <text evidence="11">The sequence shown here is derived from an EMBL/GenBank/DDBJ whole genome shotgun (WGS) entry which is preliminary data.</text>
</comment>
<protein>
    <submittedName>
        <fullName evidence="11">Nucleoside:proton symporter</fullName>
    </submittedName>
</protein>
<dbReference type="Pfam" id="PF07662">
    <property type="entry name" value="Nucleos_tra2_C"/>
    <property type="match status" value="1"/>
</dbReference>
<evidence type="ECO:0000256" key="7">
    <source>
        <dbReference type="SAM" id="Phobius"/>
    </source>
</evidence>
<dbReference type="GO" id="GO:0005886">
    <property type="term" value="C:plasma membrane"/>
    <property type="evidence" value="ECO:0007669"/>
    <property type="project" value="UniProtKB-SubCell"/>
</dbReference>
<feature type="domain" description="Concentrative nucleoside transporter N-terminal" evidence="8">
    <location>
        <begin position="8"/>
        <end position="81"/>
    </location>
</feature>
<dbReference type="InterPro" id="IPR008276">
    <property type="entry name" value="C_nuclsd_transpt"/>
</dbReference>
<feature type="transmembrane region" description="Helical" evidence="7">
    <location>
        <begin position="262"/>
        <end position="288"/>
    </location>
</feature>
<feature type="domain" description="Nucleoside transporter/FeoB GTPase Gate" evidence="10">
    <location>
        <begin position="101"/>
        <end position="199"/>
    </location>
</feature>
<reference evidence="12" key="1">
    <citation type="submission" date="2016-07" db="EMBL/GenBank/DDBJ databases">
        <authorList>
            <person name="Florea S."/>
            <person name="Webb J.S."/>
            <person name="Jaromczyk J."/>
            <person name="Schardl C.L."/>
        </authorList>
    </citation>
    <scope>NUCLEOTIDE SEQUENCE [LARGE SCALE GENOMIC DNA]</scope>
    <source>
        <strain evidence="12">MV-1</strain>
    </source>
</reference>
<feature type="transmembrane region" description="Helical" evidence="7">
    <location>
        <begin position="29"/>
        <end position="47"/>
    </location>
</feature>
<feature type="transmembrane region" description="Helical" evidence="7">
    <location>
        <begin position="96"/>
        <end position="120"/>
    </location>
</feature>
<dbReference type="GO" id="GO:0015293">
    <property type="term" value="F:symporter activity"/>
    <property type="evidence" value="ECO:0007669"/>
    <property type="project" value="TreeGrafter"/>
</dbReference>
<dbReference type="InterPro" id="IPR002668">
    <property type="entry name" value="CNT_N_dom"/>
</dbReference>
<organism evidence="11 12">
    <name type="scientific">Magnetovibrio blakemorei</name>
    <dbReference type="NCBI Taxonomy" id="28181"/>
    <lineage>
        <taxon>Bacteria</taxon>
        <taxon>Pseudomonadati</taxon>
        <taxon>Pseudomonadota</taxon>
        <taxon>Alphaproteobacteria</taxon>
        <taxon>Rhodospirillales</taxon>
        <taxon>Magnetovibrionaceae</taxon>
        <taxon>Magnetovibrio</taxon>
    </lineage>
</organism>
<dbReference type="PANTHER" id="PTHR10590:SF4">
    <property type="entry name" value="SOLUTE CARRIER FAMILY 28 MEMBER 3"/>
    <property type="match status" value="1"/>
</dbReference>
<dbReference type="OrthoDB" id="9766455at2"/>
<evidence type="ECO:0000313" key="11">
    <source>
        <dbReference type="EMBL" id="OEJ68916.1"/>
    </source>
</evidence>
<dbReference type="RefSeq" id="WP_069956983.1">
    <property type="nucleotide sequence ID" value="NZ_MCGG01000010.1"/>
</dbReference>
<evidence type="ECO:0000256" key="3">
    <source>
        <dbReference type="ARBA" id="ARBA00022475"/>
    </source>
</evidence>
<dbReference type="EMBL" id="MCGG01000010">
    <property type="protein sequence ID" value="OEJ68916.1"/>
    <property type="molecule type" value="Genomic_DNA"/>
</dbReference>
<evidence type="ECO:0000259" key="10">
    <source>
        <dbReference type="Pfam" id="PF07670"/>
    </source>
</evidence>
<proteinExistence type="inferred from homology"/>
<keyword evidence="3" id="KW-1003">Cell membrane</keyword>
<evidence type="ECO:0000256" key="4">
    <source>
        <dbReference type="ARBA" id="ARBA00022692"/>
    </source>
</evidence>
<keyword evidence="4 7" id="KW-0812">Transmembrane</keyword>
<evidence type="ECO:0000256" key="5">
    <source>
        <dbReference type="ARBA" id="ARBA00022989"/>
    </source>
</evidence>
<dbReference type="InterPro" id="IPR011642">
    <property type="entry name" value="Gate_dom"/>
</dbReference>
<comment type="similarity">
    <text evidence="2">Belongs to the concentrative nucleoside transporter (CNT) (TC 2.A.41) family.</text>
</comment>
<dbReference type="Proteomes" id="UP000095347">
    <property type="component" value="Unassembled WGS sequence"/>
</dbReference>
<feature type="transmembrane region" description="Helical" evidence="7">
    <location>
        <begin position="391"/>
        <end position="413"/>
    </location>
</feature>
<feature type="transmembrane region" description="Helical" evidence="7">
    <location>
        <begin position="140"/>
        <end position="163"/>
    </location>
</feature>
<name>A0A1E5QAF8_9PROT</name>
<gene>
    <name evidence="11" type="ORF">BEN30_05255</name>
</gene>
<keyword evidence="5 7" id="KW-1133">Transmembrane helix</keyword>
<dbReference type="Pfam" id="PF01773">
    <property type="entry name" value="Nucleos_tra2_N"/>
    <property type="match status" value="1"/>
</dbReference>
<dbReference type="AlphaFoldDB" id="A0A1E5QAF8"/>
<evidence type="ECO:0000256" key="6">
    <source>
        <dbReference type="ARBA" id="ARBA00023136"/>
    </source>
</evidence>
<accession>A0A1E5QAF8</accession>
<keyword evidence="6 7" id="KW-0472">Membrane</keyword>
<feature type="transmembrane region" description="Helical" evidence="7">
    <location>
        <begin position="356"/>
        <end position="379"/>
    </location>
</feature>
<evidence type="ECO:0000256" key="1">
    <source>
        <dbReference type="ARBA" id="ARBA00004651"/>
    </source>
</evidence>
<comment type="subcellular location">
    <subcellularLocation>
        <location evidence="1">Cell membrane</location>
        <topology evidence="1">Multi-pass membrane protein</topology>
    </subcellularLocation>
</comment>
<evidence type="ECO:0000259" key="9">
    <source>
        <dbReference type="Pfam" id="PF07662"/>
    </source>
</evidence>
<dbReference type="STRING" id="28181.BEN30_05255"/>
<evidence type="ECO:0000256" key="2">
    <source>
        <dbReference type="ARBA" id="ARBA00009033"/>
    </source>
</evidence>
<dbReference type="Pfam" id="PF07670">
    <property type="entry name" value="Gate"/>
    <property type="match status" value="1"/>
</dbReference>
<dbReference type="PANTHER" id="PTHR10590">
    <property type="entry name" value="SODIUM/NUCLEOSIDE COTRANSPORTER"/>
    <property type="match status" value="1"/>
</dbReference>